<dbReference type="RefSeq" id="WP_004828226.1">
    <property type="nucleotide sequence ID" value="NZ_KB849466.1"/>
</dbReference>
<dbReference type="AlphaFoldDB" id="N8YVA1"/>
<sequence length="139" mass="15830">MKIVLLLMLSIITHNTYASYINSCDLVVKLLEDTTVKSFQVYKEGFIPNVDEKHLISFKGLVKKASVADRADSDCQHYMGTVLKNSFFYPLASFKAKKGQKIKINVLIKDFRETSKSDQVTYSILITLLEPKSKTKIIF</sequence>
<feature type="signal peptide" evidence="1">
    <location>
        <begin position="1"/>
        <end position="18"/>
    </location>
</feature>
<evidence type="ECO:0000313" key="2">
    <source>
        <dbReference type="EMBL" id="ENV23478.1"/>
    </source>
</evidence>
<name>N8YVA1_ACIBZ</name>
<reference evidence="2 3" key="1">
    <citation type="submission" date="2013-02" db="EMBL/GenBank/DDBJ databases">
        <title>The Genome Sequence of Acinetobacter bereziniae NIPH 3.</title>
        <authorList>
            <consortium name="The Broad Institute Genome Sequencing Platform"/>
            <consortium name="The Broad Institute Genome Sequencing Center for Infectious Disease"/>
            <person name="Cerqueira G."/>
            <person name="Feldgarden M."/>
            <person name="Courvalin P."/>
            <person name="Perichon B."/>
            <person name="Grillot-Courvalin C."/>
            <person name="Clermont D."/>
            <person name="Rocha E."/>
            <person name="Yoon E.-J."/>
            <person name="Nemec A."/>
            <person name="Walker B."/>
            <person name="Young S.K."/>
            <person name="Zeng Q."/>
            <person name="Gargeya S."/>
            <person name="Fitzgerald M."/>
            <person name="Haas B."/>
            <person name="Abouelleil A."/>
            <person name="Alvarado L."/>
            <person name="Arachchi H.M."/>
            <person name="Berlin A.M."/>
            <person name="Chapman S.B."/>
            <person name="Dewar J."/>
            <person name="Goldberg J."/>
            <person name="Griggs A."/>
            <person name="Gujja S."/>
            <person name="Hansen M."/>
            <person name="Howarth C."/>
            <person name="Imamovic A."/>
            <person name="Larimer J."/>
            <person name="McCowan C."/>
            <person name="Murphy C."/>
            <person name="Neiman D."/>
            <person name="Pearson M."/>
            <person name="Priest M."/>
            <person name="Roberts A."/>
            <person name="Saif S."/>
            <person name="Shea T."/>
            <person name="Sisk P."/>
            <person name="Sykes S."/>
            <person name="Wortman J."/>
            <person name="Nusbaum C."/>
            <person name="Birren B."/>
        </authorList>
    </citation>
    <scope>NUCLEOTIDE SEQUENCE [LARGE SCALE GENOMIC DNA]</scope>
    <source>
        <strain evidence="2 3">NIPH 3</strain>
    </source>
</reference>
<feature type="chain" id="PRO_5004137395" description="DUF4431 domain-containing protein" evidence="1">
    <location>
        <begin position="19"/>
        <end position="139"/>
    </location>
</feature>
<evidence type="ECO:0000256" key="1">
    <source>
        <dbReference type="SAM" id="SignalP"/>
    </source>
</evidence>
<dbReference type="EMBL" id="APPK01000012">
    <property type="protein sequence ID" value="ENV23478.1"/>
    <property type="molecule type" value="Genomic_DNA"/>
</dbReference>
<organism evidence="2 3">
    <name type="scientific">Acinetobacter bereziniae NIPH 3</name>
    <dbReference type="NCBI Taxonomy" id="1217651"/>
    <lineage>
        <taxon>Bacteria</taxon>
        <taxon>Pseudomonadati</taxon>
        <taxon>Pseudomonadota</taxon>
        <taxon>Gammaproteobacteria</taxon>
        <taxon>Moraxellales</taxon>
        <taxon>Moraxellaceae</taxon>
        <taxon>Acinetobacter</taxon>
    </lineage>
</organism>
<comment type="caution">
    <text evidence="2">The sequence shown here is derived from an EMBL/GenBank/DDBJ whole genome shotgun (WGS) entry which is preliminary data.</text>
</comment>
<protein>
    <recommendedName>
        <fullName evidence="4">DUF4431 domain-containing protein</fullName>
    </recommendedName>
</protein>
<evidence type="ECO:0000313" key="3">
    <source>
        <dbReference type="Proteomes" id="UP000013270"/>
    </source>
</evidence>
<dbReference type="Proteomes" id="UP000013270">
    <property type="component" value="Unassembled WGS sequence"/>
</dbReference>
<accession>N8YVA1</accession>
<gene>
    <name evidence="2" type="ORF">F963_00592</name>
</gene>
<evidence type="ECO:0008006" key="4">
    <source>
        <dbReference type="Google" id="ProtNLM"/>
    </source>
</evidence>
<dbReference type="HOGENOM" id="CLU_1987791_0_0_6"/>
<keyword evidence="1" id="KW-0732">Signal</keyword>
<proteinExistence type="predicted"/>